<feature type="region of interest" description="Disordered" evidence="2">
    <location>
        <begin position="250"/>
        <end position="277"/>
    </location>
</feature>
<evidence type="ECO:0000313" key="4">
    <source>
        <dbReference type="Proteomes" id="UP001281761"/>
    </source>
</evidence>
<feature type="compositionally biased region" description="Polar residues" evidence="2">
    <location>
        <begin position="250"/>
        <end position="267"/>
    </location>
</feature>
<evidence type="ECO:0000256" key="1">
    <source>
        <dbReference type="ARBA" id="ARBA00008666"/>
    </source>
</evidence>
<dbReference type="InterPro" id="IPR029417">
    <property type="entry name" value="FAM227"/>
</dbReference>
<dbReference type="Pfam" id="PF14922">
    <property type="entry name" value="FWWh"/>
    <property type="match status" value="1"/>
</dbReference>
<accession>A0ABQ9XBW4</accession>
<organism evidence="3 4">
    <name type="scientific">Blattamonas nauphoetae</name>
    <dbReference type="NCBI Taxonomy" id="2049346"/>
    <lineage>
        <taxon>Eukaryota</taxon>
        <taxon>Metamonada</taxon>
        <taxon>Preaxostyla</taxon>
        <taxon>Oxymonadida</taxon>
        <taxon>Blattamonas</taxon>
    </lineage>
</organism>
<proteinExistence type="inferred from homology"/>
<reference evidence="3 4" key="1">
    <citation type="journal article" date="2022" name="bioRxiv">
        <title>Genomics of Preaxostyla Flagellates Illuminates Evolutionary Transitions and the Path Towards Mitochondrial Loss.</title>
        <authorList>
            <person name="Novak L.V.F."/>
            <person name="Treitli S.C."/>
            <person name="Pyrih J."/>
            <person name="Halakuc P."/>
            <person name="Pipaliya S.V."/>
            <person name="Vacek V."/>
            <person name="Brzon O."/>
            <person name="Soukal P."/>
            <person name="Eme L."/>
            <person name="Dacks J.B."/>
            <person name="Karnkowska A."/>
            <person name="Elias M."/>
            <person name="Hampl V."/>
        </authorList>
    </citation>
    <scope>NUCLEOTIDE SEQUENCE [LARGE SCALE GENOMIC DNA]</scope>
    <source>
        <strain evidence="3">NAU3</strain>
        <tissue evidence="3">Gut</tissue>
    </source>
</reference>
<keyword evidence="4" id="KW-1185">Reference proteome</keyword>
<feature type="region of interest" description="Disordered" evidence="2">
    <location>
        <begin position="586"/>
        <end position="616"/>
    </location>
</feature>
<sequence>MADYSEQTYVLYAENQNADDSEKSEGEHEDQLEYQDYYQIVSSPGFAVECPVELLPPIDAELHTLLDKFVTVFPYQFLEALHTNEGQDLIKDCFWYYYSMSYGEEIRQAKKSIPQNALDVFNYEVQREKLGKEDIEKRRRQFKSSESGGLSAPLSRASSIARLNDNSGYELMQMVKTRNDRMLQREEQRVQDRKERRKTNSMVGGRYIKFRSKSPTEKLPRLYPRPNTTNTLNTSHTAFRTFTPHNSTFITSFPHSGANSPGQSPLSSPFDPVPSASPTFIRSPIPVASSTPALNSSQNPFISSQPFSFYDGDNDNLIDHDYKLEEEAEKQRFLLLDETILPTPNRTSTDAMFDRMALRFVKLFYDGPDSFRNSYLSEFVEVITTVIVNCFVNIFINKRFDSQFEQSVYNLFMQLFCGFKPSWPFCCPRAVINKKHKSYKKTRTYLTDSNDKEYTPVSGTTTKYPSFAVSRSNSRGQSRLQSLAPTRVNSRFSTPLNSARRKVAASPFMKKYNLTPEPELTIYQQRLLQHDEDETAALETREYNTYVPQILEHIESQSKSFDMGTLIESSRGDRHLSVADPFLASTSVRSSHAPPSTPSKRAKSSQRNRTVSVSGKESVFSEVSAFPSNHLDVTDISLSGTALSIPPLTPTTIRTVSQASQHRSRSSTVISHSFPVPRPDSQNFAHQTGTSKHASGTLSTRTQSQLSPPVKAKPKIVHRPPKPDPHANLGVCDSCGRALTKHTQFGSDTTSAIVFRYMELKNIIPQPKLAQSIGYSMAIPVCECSRTQKQPTIRQQAGVIVRQSVDMIDQHRKAMEKAMYINPYDTPFSVKEKRALAPGGRMNPLGRLKSPILQNRKFVQKTLDSLIRPDLVAQKKGTNGNIVTPVGLPHRIEMRKGLREAERMRKERKGLLMSGQIQQLEEFSRS</sequence>
<protein>
    <submittedName>
        <fullName evidence="3">Uncharacterized protein</fullName>
    </submittedName>
</protein>
<name>A0ABQ9XBW4_9EUKA</name>
<comment type="caution">
    <text evidence="3">The sequence shown here is derived from an EMBL/GenBank/DDBJ whole genome shotgun (WGS) entry which is preliminary data.</text>
</comment>
<gene>
    <name evidence="3" type="ORF">BLNAU_17365</name>
</gene>
<feature type="compositionally biased region" description="Polar residues" evidence="2">
    <location>
        <begin position="654"/>
        <end position="671"/>
    </location>
</feature>
<dbReference type="EMBL" id="JARBJD010000193">
    <property type="protein sequence ID" value="KAK2947695.1"/>
    <property type="molecule type" value="Genomic_DNA"/>
</dbReference>
<comment type="similarity">
    <text evidence="1">Belongs to the FAM227 family.</text>
</comment>
<evidence type="ECO:0000313" key="3">
    <source>
        <dbReference type="EMBL" id="KAK2947695.1"/>
    </source>
</evidence>
<feature type="compositionally biased region" description="Polar residues" evidence="2">
    <location>
        <begin position="680"/>
        <end position="707"/>
    </location>
</feature>
<evidence type="ECO:0000256" key="2">
    <source>
        <dbReference type="SAM" id="MobiDB-lite"/>
    </source>
</evidence>
<dbReference type="Proteomes" id="UP001281761">
    <property type="component" value="Unassembled WGS sequence"/>
</dbReference>
<feature type="region of interest" description="Disordered" evidence="2">
    <location>
        <begin position="654"/>
        <end position="727"/>
    </location>
</feature>